<dbReference type="GO" id="GO:0005615">
    <property type="term" value="C:extracellular space"/>
    <property type="evidence" value="ECO:0007669"/>
    <property type="project" value="TreeGrafter"/>
</dbReference>
<evidence type="ECO:0000256" key="1">
    <source>
        <dbReference type="ARBA" id="ARBA00023180"/>
    </source>
</evidence>
<reference evidence="2" key="1">
    <citation type="journal article" date="2023" name="Mol. Biol. Evol.">
        <title>Third-Generation Sequencing Reveals the Adaptive Role of the Epigenome in Three Deep-Sea Polychaetes.</title>
        <authorList>
            <person name="Perez M."/>
            <person name="Aroh O."/>
            <person name="Sun Y."/>
            <person name="Lan Y."/>
            <person name="Juniper S.K."/>
            <person name="Young C.R."/>
            <person name="Angers B."/>
            <person name="Qian P.Y."/>
        </authorList>
    </citation>
    <scope>NUCLEOTIDE SEQUENCE</scope>
    <source>
        <strain evidence="2">P08H-3</strain>
    </source>
</reference>
<dbReference type="PANTHER" id="PTHR24042">
    <property type="entry name" value="NEL HOMOLOG"/>
    <property type="match status" value="1"/>
</dbReference>
<name>A0AAD9KD56_9ANNE</name>
<dbReference type="EMBL" id="JAODUP010000009">
    <property type="protein sequence ID" value="KAK2169519.1"/>
    <property type="molecule type" value="Genomic_DNA"/>
</dbReference>
<accession>A0AAD9KD56</accession>
<gene>
    <name evidence="2" type="ORF">LSH36_9g12004</name>
</gene>
<dbReference type="InterPro" id="IPR013320">
    <property type="entry name" value="ConA-like_dom_sf"/>
</dbReference>
<dbReference type="AlphaFoldDB" id="A0AAD9KD56"/>
<protein>
    <submittedName>
        <fullName evidence="2">Uncharacterized protein</fullName>
    </submittedName>
</protein>
<organism evidence="2 3">
    <name type="scientific">Paralvinella palmiformis</name>
    <dbReference type="NCBI Taxonomy" id="53620"/>
    <lineage>
        <taxon>Eukaryota</taxon>
        <taxon>Metazoa</taxon>
        <taxon>Spiralia</taxon>
        <taxon>Lophotrochozoa</taxon>
        <taxon>Annelida</taxon>
        <taxon>Polychaeta</taxon>
        <taxon>Sedentaria</taxon>
        <taxon>Canalipalpata</taxon>
        <taxon>Terebellida</taxon>
        <taxon>Terebelliformia</taxon>
        <taxon>Alvinellidae</taxon>
        <taxon>Paralvinella</taxon>
    </lineage>
</organism>
<dbReference type="Proteomes" id="UP001208570">
    <property type="component" value="Unassembled WGS sequence"/>
</dbReference>
<dbReference type="SUPFAM" id="SSF49899">
    <property type="entry name" value="Concanavalin A-like lectins/glucanases"/>
    <property type="match status" value="1"/>
</dbReference>
<dbReference type="GO" id="GO:0008201">
    <property type="term" value="F:heparin binding"/>
    <property type="evidence" value="ECO:0007669"/>
    <property type="project" value="TreeGrafter"/>
</dbReference>
<sequence>MLVLLKHHRFVRYLEVESSGRRDEIRLHYYPHPPGRHGNHPHPHTQIFLYHLADDRWHQLALTISTHFVKLFIDCQKIHETQISHLDLSEVASGEHVRLWPENRIVFLQFRFDFAELNVVPHRRRVRSLFVV</sequence>
<keyword evidence="3" id="KW-1185">Reference proteome</keyword>
<dbReference type="InterPro" id="IPR051586">
    <property type="entry name" value="PKC-binding_NELL"/>
</dbReference>
<proteinExistence type="predicted"/>
<dbReference type="PANTHER" id="PTHR24042:SF5">
    <property type="entry name" value="EGF-LIKE CALCIUM-BINDING DOMAIN-CONTAINING PROTEIN"/>
    <property type="match status" value="1"/>
</dbReference>
<keyword evidence="1" id="KW-0325">Glycoprotein</keyword>
<comment type="caution">
    <text evidence="2">The sequence shown here is derived from an EMBL/GenBank/DDBJ whole genome shotgun (WGS) entry which is preliminary data.</text>
</comment>
<dbReference type="Gene3D" id="2.60.120.200">
    <property type="match status" value="1"/>
</dbReference>
<evidence type="ECO:0000313" key="2">
    <source>
        <dbReference type="EMBL" id="KAK2169519.1"/>
    </source>
</evidence>
<evidence type="ECO:0000313" key="3">
    <source>
        <dbReference type="Proteomes" id="UP001208570"/>
    </source>
</evidence>